<keyword evidence="1" id="KW-0805">Transcription regulation</keyword>
<dbReference type="SMART" id="SM00345">
    <property type="entry name" value="HTH_GNTR"/>
    <property type="match status" value="1"/>
</dbReference>
<reference evidence="5" key="1">
    <citation type="submission" date="2020-12" db="EMBL/GenBank/DDBJ databases">
        <title>Antrihabitans popcorni sp. nov. and Antrihabitans auranticaus sp. nov., isolated from a larva cave.</title>
        <authorList>
            <person name="Lee S.D."/>
            <person name="Kim I.S."/>
        </authorList>
    </citation>
    <scope>NUCLEOTIDE SEQUENCE</scope>
    <source>
        <strain evidence="5">YC3-6</strain>
    </source>
</reference>
<dbReference type="PROSITE" id="PS50949">
    <property type="entry name" value="HTH_GNTR"/>
    <property type="match status" value="1"/>
</dbReference>
<evidence type="ECO:0000256" key="1">
    <source>
        <dbReference type="ARBA" id="ARBA00023015"/>
    </source>
</evidence>
<evidence type="ECO:0000256" key="2">
    <source>
        <dbReference type="ARBA" id="ARBA00023125"/>
    </source>
</evidence>
<feature type="domain" description="HTH gntR-type" evidence="4">
    <location>
        <begin position="28"/>
        <end position="96"/>
    </location>
</feature>
<evidence type="ECO:0000313" key="5">
    <source>
        <dbReference type="EMBL" id="MBJ8340526.1"/>
    </source>
</evidence>
<keyword evidence="3" id="KW-0804">Transcription</keyword>
<protein>
    <submittedName>
        <fullName evidence="5">GntR family transcriptional regulator</fullName>
    </submittedName>
</protein>
<dbReference type="PANTHER" id="PTHR38445:SF9">
    <property type="entry name" value="HTH-TYPE TRANSCRIPTIONAL REPRESSOR YTRA"/>
    <property type="match status" value="1"/>
</dbReference>
<organism evidence="5 6">
    <name type="scientific">Antrihabitans stalagmiti</name>
    <dbReference type="NCBI Taxonomy" id="2799499"/>
    <lineage>
        <taxon>Bacteria</taxon>
        <taxon>Bacillati</taxon>
        <taxon>Actinomycetota</taxon>
        <taxon>Actinomycetes</taxon>
        <taxon>Mycobacteriales</taxon>
        <taxon>Nocardiaceae</taxon>
        <taxon>Antrihabitans</taxon>
    </lineage>
</organism>
<keyword evidence="6" id="KW-1185">Reference proteome</keyword>
<dbReference type="Gene3D" id="1.10.10.10">
    <property type="entry name" value="Winged helix-like DNA-binding domain superfamily/Winged helix DNA-binding domain"/>
    <property type="match status" value="1"/>
</dbReference>
<dbReference type="Pfam" id="PF00392">
    <property type="entry name" value="GntR"/>
    <property type="match status" value="1"/>
</dbReference>
<keyword evidence="2" id="KW-0238">DNA-binding</keyword>
<dbReference type="AlphaFoldDB" id="A0A934NS86"/>
<dbReference type="EMBL" id="JAEMNV010000005">
    <property type="protein sequence ID" value="MBJ8340526.1"/>
    <property type="molecule type" value="Genomic_DNA"/>
</dbReference>
<dbReference type="RefSeq" id="WP_199705412.1">
    <property type="nucleotide sequence ID" value="NZ_JAEMNV010000005.1"/>
</dbReference>
<evidence type="ECO:0000256" key="3">
    <source>
        <dbReference type="ARBA" id="ARBA00023163"/>
    </source>
</evidence>
<dbReference type="InterPro" id="IPR036390">
    <property type="entry name" value="WH_DNA-bd_sf"/>
</dbReference>
<proteinExistence type="predicted"/>
<dbReference type="InterPro" id="IPR000524">
    <property type="entry name" value="Tscrpt_reg_HTH_GntR"/>
</dbReference>
<comment type="caution">
    <text evidence="5">The sequence shown here is derived from an EMBL/GenBank/DDBJ whole genome shotgun (WGS) entry which is preliminary data.</text>
</comment>
<sequence length="136" mass="14507">MPTDPNVSRPGNVASPFDIAIDHNSSAVAPYEQLRLAIIDQVRAGNLVAGTKIPTVRKLAEQLKLAANTVARAYRELEQDAVIETRGRQGSFISSSGDPTRDLAGRAATAYVAEIRRLGLADRDAVALVETALVRG</sequence>
<name>A0A934NS86_9NOCA</name>
<evidence type="ECO:0000259" key="4">
    <source>
        <dbReference type="PROSITE" id="PS50949"/>
    </source>
</evidence>
<gene>
    <name evidence="5" type="ORF">JGU71_16670</name>
</gene>
<dbReference type="PANTHER" id="PTHR38445">
    <property type="entry name" value="HTH-TYPE TRANSCRIPTIONAL REPRESSOR YTRA"/>
    <property type="match status" value="1"/>
</dbReference>
<dbReference type="Proteomes" id="UP000655868">
    <property type="component" value="Unassembled WGS sequence"/>
</dbReference>
<dbReference type="CDD" id="cd07377">
    <property type="entry name" value="WHTH_GntR"/>
    <property type="match status" value="1"/>
</dbReference>
<dbReference type="SUPFAM" id="SSF46785">
    <property type="entry name" value="Winged helix' DNA-binding domain"/>
    <property type="match status" value="1"/>
</dbReference>
<evidence type="ECO:0000313" key="6">
    <source>
        <dbReference type="Proteomes" id="UP000655868"/>
    </source>
</evidence>
<dbReference type="GO" id="GO:0003677">
    <property type="term" value="F:DNA binding"/>
    <property type="evidence" value="ECO:0007669"/>
    <property type="project" value="UniProtKB-KW"/>
</dbReference>
<dbReference type="InterPro" id="IPR036388">
    <property type="entry name" value="WH-like_DNA-bd_sf"/>
</dbReference>
<accession>A0A934NS86</accession>
<dbReference type="GO" id="GO:0003700">
    <property type="term" value="F:DNA-binding transcription factor activity"/>
    <property type="evidence" value="ECO:0007669"/>
    <property type="project" value="InterPro"/>
</dbReference>